<dbReference type="CDD" id="cd06261">
    <property type="entry name" value="TM_PBP2"/>
    <property type="match status" value="2"/>
</dbReference>
<dbReference type="GO" id="GO:0005886">
    <property type="term" value="C:plasma membrane"/>
    <property type="evidence" value="ECO:0007669"/>
    <property type="project" value="UniProtKB-SubCell"/>
</dbReference>
<feature type="transmembrane region" description="Helical" evidence="5">
    <location>
        <begin position="288"/>
        <end position="313"/>
    </location>
</feature>
<dbReference type="Proteomes" id="UP000284676">
    <property type="component" value="Unassembled WGS sequence"/>
</dbReference>
<name>A0A414PVK2_FUSMR</name>
<keyword evidence="5" id="KW-0813">Transport</keyword>
<dbReference type="PANTHER" id="PTHR43496">
    <property type="entry name" value="PROTEIN LPLB"/>
    <property type="match status" value="1"/>
</dbReference>
<comment type="similarity">
    <text evidence="5">Belongs to the binding-protein-dependent transport system permease family.</text>
</comment>
<feature type="transmembrane region" description="Helical" evidence="5">
    <location>
        <begin position="143"/>
        <end position="167"/>
    </location>
</feature>
<evidence type="ECO:0000256" key="4">
    <source>
        <dbReference type="ARBA" id="ARBA00023136"/>
    </source>
</evidence>
<evidence type="ECO:0000256" key="1">
    <source>
        <dbReference type="ARBA" id="ARBA00004141"/>
    </source>
</evidence>
<proteinExistence type="inferred from homology"/>
<feature type="transmembrane region" description="Helical" evidence="5">
    <location>
        <begin position="248"/>
        <end position="267"/>
    </location>
</feature>
<dbReference type="PANTHER" id="PTHR43496:SF1">
    <property type="entry name" value="POLYGALACTURONAN_RHAMNOGALACTURONAN TRANSPORT SYSTEM PERMEASE PROTEIN YTEP"/>
    <property type="match status" value="1"/>
</dbReference>
<dbReference type="EMBL" id="QRHL01000008">
    <property type="protein sequence ID" value="RHF72530.1"/>
    <property type="molecule type" value="Genomic_DNA"/>
</dbReference>
<evidence type="ECO:0000313" key="7">
    <source>
        <dbReference type="EMBL" id="RHF72530.1"/>
    </source>
</evidence>
<dbReference type="GO" id="GO:0055085">
    <property type="term" value="P:transmembrane transport"/>
    <property type="evidence" value="ECO:0007669"/>
    <property type="project" value="InterPro"/>
</dbReference>
<feature type="transmembrane region" description="Helical" evidence="5">
    <location>
        <begin position="69"/>
        <end position="91"/>
    </location>
</feature>
<keyword evidence="3 5" id="KW-1133">Transmembrane helix</keyword>
<comment type="caution">
    <text evidence="7">The sequence shown here is derived from an EMBL/GenBank/DDBJ whole genome shotgun (WGS) entry which is preliminary data.</text>
</comment>
<feature type="domain" description="ABC transmembrane type-1" evidence="6">
    <location>
        <begin position="65"/>
        <end position="264"/>
    </location>
</feature>
<feature type="transmembrane region" description="Helical" evidence="5">
    <location>
        <begin position="103"/>
        <end position="123"/>
    </location>
</feature>
<dbReference type="Gene3D" id="1.10.3720.10">
    <property type="entry name" value="MetI-like"/>
    <property type="match status" value="2"/>
</dbReference>
<dbReference type="RefSeq" id="WP_118234350.1">
    <property type="nucleotide sequence ID" value="NZ_QRHL01000008.1"/>
</dbReference>
<feature type="domain" description="ABC transmembrane type-1" evidence="6">
    <location>
        <begin position="347"/>
        <end position="537"/>
    </location>
</feature>
<dbReference type="SUPFAM" id="SSF161098">
    <property type="entry name" value="MetI-like"/>
    <property type="match status" value="2"/>
</dbReference>
<dbReference type="InterPro" id="IPR035906">
    <property type="entry name" value="MetI-like_sf"/>
</dbReference>
<keyword evidence="4 5" id="KW-0472">Membrane</keyword>
<feature type="transmembrane region" description="Helical" evidence="5">
    <location>
        <begin position="473"/>
        <end position="496"/>
    </location>
</feature>
<reference evidence="7 8" key="1">
    <citation type="submission" date="2018-08" db="EMBL/GenBank/DDBJ databases">
        <title>A genome reference for cultivated species of the human gut microbiota.</title>
        <authorList>
            <person name="Zou Y."/>
            <person name="Xue W."/>
            <person name="Luo G."/>
        </authorList>
    </citation>
    <scope>NUCLEOTIDE SEQUENCE [LARGE SCALE GENOMIC DNA]</scope>
    <source>
        <strain evidence="7 8">AM25-1</strain>
    </source>
</reference>
<comment type="subcellular location">
    <subcellularLocation>
        <location evidence="5">Cell membrane</location>
        <topology evidence="5">Multi-pass membrane protein</topology>
    </subcellularLocation>
    <subcellularLocation>
        <location evidence="1">Membrane</location>
        <topology evidence="1">Multi-pass membrane protein</topology>
    </subcellularLocation>
</comment>
<sequence length="547" mass="61087">MNGIRDLEIKRNNLIYYGILLCVVVGVVVFSFYPIYKILEVSFYDESGLTLKHYEGIFRDNYPLLKNTLITSITSALLSTIFGGMIAFYMVFSKERVRKFFHYILMLTMISPPFIFGISYITLFGRRGLITYRLLGLHTNPYGLKGIILLQLIGELSFTTFMLYELFKGLDYNLIAVSRSLGANMLESIKRVLLPISVPAFLGTFFILFTKNLADFGSAVIIGGRYSTLATEAYLTVIGEGNMPKGSAMTLLLIFPALLSYVLYRLFLSKKKNEYNQNKGNVLRRVEFSLPIYLKLVLGVVAWGFFGIMLLQYGAIFFSGFYNYTTKGIVFTLEYLERFKLSTLDVFVRTLIYALIAGFFSAIIGVLISYFNKERDSILIKVIEFFSSLPYIIPGTFFGLGYILAFNDGVLTLTGTAAIVVLNCIFRQISIGIKAGDSILARFDLNLLKAGRDLGATKLNLLLDIVLPNLKSAFLIAFVNCFIATMTTIGAIIFLISPGANVATVVLFNYVSQGEYGLASITALAITLITFSLNILVVKFLNNGEKE</sequence>
<protein>
    <submittedName>
        <fullName evidence="7">Iron ABC transporter permease</fullName>
    </submittedName>
</protein>
<organism evidence="7 8">
    <name type="scientific">Fusobacterium mortiferum</name>
    <dbReference type="NCBI Taxonomy" id="850"/>
    <lineage>
        <taxon>Bacteria</taxon>
        <taxon>Fusobacteriati</taxon>
        <taxon>Fusobacteriota</taxon>
        <taxon>Fusobacteriia</taxon>
        <taxon>Fusobacteriales</taxon>
        <taxon>Fusobacteriaceae</taxon>
        <taxon>Fusobacterium</taxon>
    </lineage>
</organism>
<feature type="transmembrane region" description="Helical" evidence="5">
    <location>
        <begin position="14"/>
        <end position="36"/>
    </location>
</feature>
<evidence type="ECO:0000256" key="2">
    <source>
        <dbReference type="ARBA" id="ARBA00022692"/>
    </source>
</evidence>
<dbReference type="AlphaFoldDB" id="A0A414PVK2"/>
<accession>A0A414PVK2</accession>
<keyword evidence="2 5" id="KW-0812">Transmembrane</keyword>
<feature type="transmembrane region" description="Helical" evidence="5">
    <location>
        <begin position="516"/>
        <end position="541"/>
    </location>
</feature>
<evidence type="ECO:0000313" key="8">
    <source>
        <dbReference type="Proteomes" id="UP000284676"/>
    </source>
</evidence>
<evidence type="ECO:0000259" key="6">
    <source>
        <dbReference type="PROSITE" id="PS50928"/>
    </source>
</evidence>
<feature type="transmembrane region" description="Helical" evidence="5">
    <location>
        <begin position="383"/>
        <end position="404"/>
    </location>
</feature>
<evidence type="ECO:0000256" key="3">
    <source>
        <dbReference type="ARBA" id="ARBA00022989"/>
    </source>
</evidence>
<evidence type="ECO:0000256" key="5">
    <source>
        <dbReference type="RuleBase" id="RU363032"/>
    </source>
</evidence>
<dbReference type="PROSITE" id="PS50928">
    <property type="entry name" value="ABC_TM1"/>
    <property type="match status" value="2"/>
</dbReference>
<feature type="transmembrane region" description="Helical" evidence="5">
    <location>
        <begin position="188"/>
        <end position="209"/>
    </location>
</feature>
<feature type="transmembrane region" description="Helical" evidence="5">
    <location>
        <begin position="410"/>
        <end position="426"/>
    </location>
</feature>
<dbReference type="Pfam" id="PF00528">
    <property type="entry name" value="BPD_transp_1"/>
    <property type="match status" value="2"/>
</dbReference>
<gene>
    <name evidence="7" type="ORF">DW663_06640</name>
</gene>
<dbReference type="InterPro" id="IPR000515">
    <property type="entry name" value="MetI-like"/>
</dbReference>
<feature type="transmembrane region" description="Helical" evidence="5">
    <location>
        <begin position="351"/>
        <end position="371"/>
    </location>
</feature>